<evidence type="ECO:0000313" key="2">
    <source>
        <dbReference type="RefSeq" id="XP_040968255.1"/>
    </source>
</evidence>
<dbReference type="RefSeq" id="XP_040968256.1">
    <property type="nucleotide sequence ID" value="XM_041112322.1"/>
</dbReference>
<dbReference type="Proteomes" id="UP000818029">
    <property type="component" value="Chromosome A05"/>
</dbReference>
<dbReference type="PANTHER" id="PTHR36395:SF1">
    <property type="entry name" value="RING-H2 ZINC FINGER PROTEIN"/>
    <property type="match status" value="1"/>
</dbReference>
<dbReference type="PANTHER" id="PTHR36395">
    <property type="entry name" value="RING-H2 ZINC FINGER PROTEIN"/>
    <property type="match status" value="1"/>
</dbReference>
<sequence length="154" mass="17440">MQPCGAPLSKRMRAGESLEVTAHRTIQEELASVLKVDDVKEKVQIVEGTCKRKVYEMQSRAYPGLRSRCVMHTVDAYVEGLSERNFSTETEEFGDCNDELKAAAEKALRVKRTFWVWRWGEQGSSAAFSGLILRTPNVDPYLYSGQYEDLNALL</sequence>
<accession>A0ABM3BMH7</accession>
<organism evidence="1 3">
    <name type="scientific">Gossypium hirsutum</name>
    <name type="common">Upland cotton</name>
    <name type="synonym">Gossypium mexicanum</name>
    <dbReference type="NCBI Taxonomy" id="3635"/>
    <lineage>
        <taxon>Eukaryota</taxon>
        <taxon>Viridiplantae</taxon>
        <taxon>Streptophyta</taxon>
        <taxon>Embryophyta</taxon>
        <taxon>Tracheophyta</taxon>
        <taxon>Spermatophyta</taxon>
        <taxon>Magnoliopsida</taxon>
        <taxon>eudicotyledons</taxon>
        <taxon>Gunneridae</taxon>
        <taxon>Pentapetalae</taxon>
        <taxon>rosids</taxon>
        <taxon>malvids</taxon>
        <taxon>Malvales</taxon>
        <taxon>Malvaceae</taxon>
        <taxon>Malvoideae</taxon>
        <taxon>Gossypium</taxon>
    </lineage>
</organism>
<evidence type="ECO:0000313" key="3">
    <source>
        <dbReference type="RefSeq" id="XP_040968256.1"/>
    </source>
</evidence>
<gene>
    <name evidence="2 3" type="primary">LOC107904348</name>
</gene>
<reference evidence="1" key="1">
    <citation type="journal article" date="2020" name="Nat. Genet.">
        <title>Genomic diversifications of five Gossypium allopolyploid species and their impact on cotton improvement.</title>
        <authorList>
            <person name="Chen Z.J."/>
            <person name="Sreedasyam A."/>
            <person name="Ando A."/>
            <person name="Song Q."/>
            <person name="De Santiago L.M."/>
            <person name="Hulse-Kemp A.M."/>
            <person name="Ding M."/>
            <person name="Ye W."/>
            <person name="Kirkbride R.C."/>
            <person name="Jenkins J."/>
            <person name="Plott C."/>
            <person name="Lovell J."/>
            <person name="Lin Y.M."/>
            <person name="Vaughn R."/>
            <person name="Liu B."/>
            <person name="Simpson S."/>
            <person name="Scheffler B.E."/>
            <person name="Wen L."/>
            <person name="Saski C.A."/>
            <person name="Grover C.E."/>
            <person name="Hu G."/>
            <person name="Conover J.L."/>
            <person name="Carlson J.W."/>
            <person name="Shu S."/>
            <person name="Boston L.B."/>
            <person name="Williams M."/>
            <person name="Peterson D.G."/>
            <person name="McGee K."/>
            <person name="Jones D.C."/>
            <person name="Wendel J.F."/>
            <person name="Stelly D.M."/>
            <person name="Grimwood J."/>
            <person name="Schmutz J."/>
        </authorList>
    </citation>
    <scope>NUCLEOTIDE SEQUENCE [LARGE SCALE GENOMIC DNA]</scope>
    <source>
        <strain evidence="1">cv. TM-1</strain>
    </source>
</reference>
<protein>
    <submittedName>
        <fullName evidence="2 3">Uncharacterized protein</fullName>
    </submittedName>
</protein>
<dbReference type="GeneID" id="107904348"/>
<proteinExistence type="predicted"/>
<reference evidence="2 3" key="2">
    <citation type="submission" date="2025-05" db="UniProtKB">
        <authorList>
            <consortium name="RefSeq"/>
        </authorList>
    </citation>
    <scope>IDENTIFICATION</scope>
</reference>
<keyword evidence="1" id="KW-1185">Reference proteome</keyword>
<dbReference type="RefSeq" id="XP_040968255.1">
    <property type="nucleotide sequence ID" value="XM_041112321.1"/>
</dbReference>
<evidence type="ECO:0000313" key="1">
    <source>
        <dbReference type="Proteomes" id="UP000818029"/>
    </source>
</evidence>
<name>A0ABM3BMH7_GOSHI</name>